<dbReference type="EMBL" id="CP144751">
    <property type="protein sequence ID" value="WVZ85541.1"/>
    <property type="molecule type" value="Genomic_DNA"/>
</dbReference>
<protein>
    <submittedName>
        <fullName evidence="1">Uncharacterized protein</fullName>
    </submittedName>
</protein>
<dbReference type="PANTHER" id="PTHR45763:SF51">
    <property type="entry name" value="ALPHA_BETA-HYDROLASES SUPERFAMILY PROTEIN"/>
    <property type="match status" value="1"/>
</dbReference>
<keyword evidence="2" id="KW-1185">Reference proteome</keyword>
<gene>
    <name evidence="1" type="ORF">U9M48_032458</name>
</gene>
<name>A0AAQ3X5F9_PASNO</name>
<evidence type="ECO:0000313" key="2">
    <source>
        <dbReference type="Proteomes" id="UP001341281"/>
    </source>
</evidence>
<dbReference type="PANTHER" id="PTHR45763">
    <property type="entry name" value="HYDROLASE, ALPHA/BETA FOLD FAMILY PROTEIN, EXPRESSED-RELATED"/>
    <property type="match status" value="1"/>
</dbReference>
<organism evidence="1 2">
    <name type="scientific">Paspalum notatum var. saurae</name>
    <dbReference type="NCBI Taxonomy" id="547442"/>
    <lineage>
        <taxon>Eukaryota</taxon>
        <taxon>Viridiplantae</taxon>
        <taxon>Streptophyta</taxon>
        <taxon>Embryophyta</taxon>
        <taxon>Tracheophyta</taxon>
        <taxon>Spermatophyta</taxon>
        <taxon>Magnoliopsida</taxon>
        <taxon>Liliopsida</taxon>
        <taxon>Poales</taxon>
        <taxon>Poaceae</taxon>
        <taxon>PACMAD clade</taxon>
        <taxon>Panicoideae</taxon>
        <taxon>Andropogonodae</taxon>
        <taxon>Paspaleae</taxon>
        <taxon>Paspalinae</taxon>
        <taxon>Paspalum</taxon>
    </lineage>
</organism>
<proteinExistence type="predicted"/>
<reference evidence="1 2" key="1">
    <citation type="submission" date="2024-02" db="EMBL/GenBank/DDBJ databases">
        <title>High-quality chromosome-scale genome assembly of Pensacola bahiagrass (Paspalum notatum Flugge var. saurae).</title>
        <authorList>
            <person name="Vega J.M."/>
            <person name="Podio M."/>
            <person name="Orjuela J."/>
            <person name="Siena L.A."/>
            <person name="Pessino S.C."/>
            <person name="Combes M.C."/>
            <person name="Mariac C."/>
            <person name="Albertini E."/>
            <person name="Pupilli F."/>
            <person name="Ortiz J.P.A."/>
            <person name="Leblanc O."/>
        </authorList>
    </citation>
    <scope>NUCLEOTIDE SEQUENCE [LARGE SCALE GENOMIC DNA]</scope>
    <source>
        <strain evidence="1">R1</strain>
        <tissue evidence="1">Leaf</tissue>
    </source>
</reference>
<sequence>MVSFDRPGYALDILELADNLQLAPSSTPLASPWAPRWLNYMAILGPRGQLLVVRLAAERLLGCLVPAAPAGSVGGQGRTRTSPAVANLKLFSASSSAVAYNPALLSEEDKLINPKSGNWGSTTVPECLHWDMMVGFGEWSWSPLQLAENQFADGQGKVHLWHGAEDHAASAVYHELPKSGHLFRIADGMPDVLVKSLLLGVVEPYHQEGLR</sequence>
<evidence type="ECO:0000313" key="1">
    <source>
        <dbReference type="EMBL" id="WVZ85541.1"/>
    </source>
</evidence>
<dbReference type="AlphaFoldDB" id="A0AAQ3X5F9"/>
<dbReference type="Proteomes" id="UP001341281">
    <property type="component" value="Chromosome 07"/>
</dbReference>
<accession>A0AAQ3X5F9</accession>